<feature type="compositionally biased region" description="Low complexity" evidence="1">
    <location>
        <begin position="1"/>
        <end position="22"/>
    </location>
</feature>
<dbReference type="PANTHER" id="PTHR35830">
    <property type="entry name" value="OS05G0299200 PROTEIN"/>
    <property type="match status" value="1"/>
</dbReference>
<dbReference type="EMBL" id="GDJX01005113">
    <property type="protein sequence ID" value="JAT62823.1"/>
    <property type="molecule type" value="Transcribed_RNA"/>
</dbReference>
<evidence type="ECO:0000256" key="1">
    <source>
        <dbReference type="SAM" id="MobiDB-lite"/>
    </source>
</evidence>
<name>A0A1D1Z7C8_9ARAE</name>
<evidence type="ECO:0000313" key="2">
    <source>
        <dbReference type="EMBL" id="JAT62823.1"/>
    </source>
</evidence>
<protein>
    <submittedName>
        <fullName evidence="2">Uncharacterized protein C19orf71</fullName>
    </submittedName>
</protein>
<accession>A0A1D1Z7C8</accession>
<organism evidence="2">
    <name type="scientific">Anthurium amnicola</name>
    <dbReference type="NCBI Taxonomy" id="1678845"/>
    <lineage>
        <taxon>Eukaryota</taxon>
        <taxon>Viridiplantae</taxon>
        <taxon>Streptophyta</taxon>
        <taxon>Embryophyta</taxon>
        <taxon>Tracheophyta</taxon>
        <taxon>Spermatophyta</taxon>
        <taxon>Magnoliopsida</taxon>
        <taxon>Liliopsida</taxon>
        <taxon>Araceae</taxon>
        <taxon>Pothoideae</taxon>
        <taxon>Potheae</taxon>
        <taxon>Anthurium</taxon>
    </lineage>
</organism>
<proteinExistence type="predicted"/>
<feature type="region of interest" description="Disordered" evidence="1">
    <location>
        <begin position="1"/>
        <end position="65"/>
    </location>
</feature>
<gene>
    <name evidence="2" type="primary">CS071_6</name>
    <name evidence="2" type="ORF">g.110586</name>
</gene>
<sequence>MWTGGAALSPPGPASLSLPGCGKRCRGGGRGVASAANPPLLRISSSRARDHYRSKKTSKPSPPNRKLEFSFDVEEIAGRASADLRRFRRSAETRLRRFVSSGREAYHDLRTSVRVEGGRRVVFSCNRSSLLFVADLALWSAVAVVSFRALAWLVVGLRWRWGLGDWWVIRRDRSLGGREVVVGRRSSGEEVEWRSSRALRNPLSPPRGSEIRRADASPVRGVPREEKLPEWWPNPVPPPPVGVLGREELQREANKLVRAIMDNRMSGKDYKEEDIIQLRRICRLSSVKVLFDTVNARDSFYRASVEFILNTCSRVTGPDSNVRIDGEEVRHFIAGLAGNIGLENIHAVRVLRGAVAASTRSRFLQAWALEVQGERSRALEELVKICHIFQIFPPEKNSPEMEMVAGGLEKILKVEQRAHLLNLFGQMCGPEGQKIAAATLGLVKFTQSESNDITSGSRT</sequence>
<reference evidence="2" key="1">
    <citation type="submission" date="2015-07" db="EMBL/GenBank/DDBJ databases">
        <title>Transcriptome Assembly of Anthurium amnicola.</title>
        <authorList>
            <person name="Suzuki J."/>
        </authorList>
    </citation>
    <scope>NUCLEOTIDE SEQUENCE</scope>
</reference>
<dbReference type="PANTHER" id="PTHR35830:SF1">
    <property type="entry name" value="OS05G0299200 PROTEIN"/>
    <property type="match status" value="1"/>
</dbReference>
<dbReference type="AlphaFoldDB" id="A0A1D1Z7C8"/>